<evidence type="ECO:0000256" key="1">
    <source>
        <dbReference type="SAM" id="MobiDB-lite"/>
    </source>
</evidence>
<proteinExistence type="predicted"/>
<name>A0AA88IX21_CHASR</name>
<sequence>MIGLSDYPQEPRDRTKSSSKGQGISRDRSSVRSRKTSRENPGRRARTPVDRTNPPLRAREQNGPSVRITRVYRNLRVEGSVSNTVHANLRKIGVRLHAADTAESSFTDLGPSVQFDQDIGEDLGVHLSTQDSAGVTVYTEKDYLHSHRDKRGVLILAPNFIDPQGDANFAPATSISRPATPRSSPIDSGSAQSTRQGLSDHRQVCLPGPKHRAPIGGWYFGTASRSGTDRQRRDRTEKQTEFGVARARRSGDL</sequence>
<gene>
    <name evidence="2" type="ORF">Q5P01_021939</name>
</gene>
<accession>A0AA88IX21</accession>
<feature type="compositionally biased region" description="Basic and acidic residues" evidence="1">
    <location>
        <begin position="227"/>
        <end position="240"/>
    </location>
</feature>
<organism evidence="2 3">
    <name type="scientific">Channa striata</name>
    <name type="common">Snakehead murrel</name>
    <name type="synonym">Ophicephalus striatus</name>
    <dbReference type="NCBI Taxonomy" id="64152"/>
    <lineage>
        <taxon>Eukaryota</taxon>
        <taxon>Metazoa</taxon>
        <taxon>Chordata</taxon>
        <taxon>Craniata</taxon>
        <taxon>Vertebrata</taxon>
        <taxon>Euteleostomi</taxon>
        <taxon>Actinopterygii</taxon>
        <taxon>Neopterygii</taxon>
        <taxon>Teleostei</taxon>
        <taxon>Neoteleostei</taxon>
        <taxon>Acanthomorphata</taxon>
        <taxon>Anabantaria</taxon>
        <taxon>Anabantiformes</taxon>
        <taxon>Channoidei</taxon>
        <taxon>Channidae</taxon>
        <taxon>Channa</taxon>
    </lineage>
</organism>
<protein>
    <submittedName>
        <fullName evidence="2">Uncharacterized protein</fullName>
    </submittedName>
</protein>
<dbReference type="EMBL" id="JAUPFM010000018">
    <property type="protein sequence ID" value="KAK2821874.1"/>
    <property type="molecule type" value="Genomic_DNA"/>
</dbReference>
<feature type="region of interest" description="Disordered" evidence="1">
    <location>
        <begin position="168"/>
        <end position="253"/>
    </location>
</feature>
<dbReference type="Proteomes" id="UP001187415">
    <property type="component" value="Unassembled WGS sequence"/>
</dbReference>
<feature type="region of interest" description="Disordered" evidence="1">
    <location>
        <begin position="1"/>
        <end position="65"/>
    </location>
</feature>
<feature type="compositionally biased region" description="Polar residues" evidence="1">
    <location>
        <begin position="171"/>
        <end position="197"/>
    </location>
</feature>
<feature type="compositionally biased region" description="Basic and acidic residues" evidence="1">
    <location>
        <begin position="25"/>
        <end position="42"/>
    </location>
</feature>
<comment type="caution">
    <text evidence="2">The sequence shown here is derived from an EMBL/GenBank/DDBJ whole genome shotgun (WGS) entry which is preliminary data.</text>
</comment>
<reference evidence="2" key="1">
    <citation type="submission" date="2023-07" db="EMBL/GenBank/DDBJ databases">
        <title>Chromosome-level Genome Assembly of Striped Snakehead (Channa striata).</title>
        <authorList>
            <person name="Liu H."/>
        </authorList>
    </citation>
    <scope>NUCLEOTIDE SEQUENCE</scope>
    <source>
        <strain evidence="2">Gz</strain>
        <tissue evidence="2">Muscle</tissue>
    </source>
</reference>
<keyword evidence="3" id="KW-1185">Reference proteome</keyword>
<evidence type="ECO:0000313" key="2">
    <source>
        <dbReference type="EMBL" id="KAK2821874.1"/>
    </source>
</evidence>
<dbReference type="AlphaFoldDB" id="A0AA88IX21"/>
<evidence type="ECO:0000313" key="3">
    <source>
        <dbReference type="Proteomes" id="UP001187415"/>
    </source>
</evidence>